<keyword evidence="2" id="KW-1185">Reference proteome</keyword>
<dbReference type="PANTHER" id="PTHR48079">
    <property type="entry name" value="PROTEIN YEEZ"/>
    <property type="match status" value="1"/>
</dbReference>
<gene>
    <name evidence="1" type="ORF">EFB08_04675</name>
</gene>
<dbReference type="InterPro" id="IPR051783">
    <property type="entry name" value="NAD(P)-dependent_oxidoreduct"/>
</dbReference>
<dbReference type="EMBL" id="RJJD01000002">
    <property type="protein sequence ID" value="RNI30552.1"/>
    <property type="molecule type" value="Genomic_DNA"/>
</dbReference>
<dbReference type="AlphaFoldDB" id="A0A3M9MYC5"/>
<organism evidence="1 2">
    <name type="scientific">Rufibacter latericius</name>
    <dbReference type="NCBI Taxonomy" id="2487040"/>
    <lineage>
        <taxon>Bacteria</taxon>
        <taxon>Pseudomonadati</taxon>
        <taxon>Bacteroidota</taxon>
        <taxon>Cytophagia</taxon>
        <taxon>Cytophagales</taxon>
        <taxon>Hymenobacteraceae</taxon>
        <taxon>Rufibacter</taxon>
    </lineage>
</organism>
<name>A0A3M9MYC5_9BACT</name>
<dbReference type="InterPro" id="IPR036291">
    <property type="entry name" value="NAD(P)-bd_dom_sf"/>
</dbReference>
<evidence type="ECO:0000313" key="1">
    <source>
        <dbReference type="EMBL" id="RNI30552.1"/>
    </source>
</evidence>
<reference evidence="1 2" key="1">
    <citation type="submission" date="2018-11" db="EMBL/GenBank/DDBJ databases">
        <title>Rufibacter latericius sp. nov., isolated from water in Baiyang Lake.</title>
        <authorList>
            <person name="Yang Y."/>
        </authorList>
    </citation>
    <scope>NUCLEOTIDE SEQUENCE [LARGE SCALE GENOMIC DNA]</scope>
    <source>
        <strain evidence="1 2">R-22-1c-1</strain>
    </source>
</reference>
<dbReference type="Gene3D" id="3.40.50.720">
    <property type="entry name" value="NAD(P)-binding Rossmann-like Domain"/>
    <property type="match status" value="1"/>
</dbReference>
<dbReference type="PANTHER" id="PTHR48079:SF6">
    <property type="entry name" value="NAD(P)-BINDING DOMAIN-CONTAINING PROTEIN-RELATED"/>
    <property type="match status" value="1"/>
</dbReference>
<protein>
    <submittedName>
        <fullName evidence="1">SDR family oxidoreductase</fullName>
    </submittedName>
</protein>
<proteinExistence type="predicted"/>
<dbReference type="GO" id="GO:0005737">
    <property type="term" value="C:cytoplasm"/>
    <property type="evidence" value="ECO:0007669"/>
    <property type="project" value="TreeGrafter"/>
</dbReference>
<dbReference type="CDD" id="cd05266">
    <property type="entry name" value="SDR_a4"/>
    <property type="match status" value="1"/>
</dbReference>
<sequence>MFPYVQHEPNLPCFVAVLAYSHVLCGMHQKTISVLGCGWLGLPLAQELVKLGYRVKGSTTTSAKLNLLQQAGIEPFLLSFPENSSKAQLADFLDADVLVFNLPPSRSSNEAGTYEQLLQLVLSAAPASMKAILFVSSTSVYPDLNREVYEVDATSAAEASSLMLRSEVLVQQAREKATIVRFGGLMGGTRHPGRFLAGKTNVPQPKAPVNMIHLADCVGIMTEIIRQEKWGMTFNACAPEHPSREDFYTKAALQLEMTPPSFALQQELQFKKINSDLLQRELRYTFRFPDPLLCLSSPDF</sequence>
<evidence type="ECO:0000313" key="2">
    <source>
        <dbReference type="Proteomes" id="UP000272117"/>
    </source>
</evidence>
<dbReference type="Proteomes" id="UP000272117">
    <property type="component" value="Unassembled WGS sequence"/>
</dbReference>
<comment type="caution">
    <text evidence="1">The sequence shown here is derived from an EMBL/GenBank/DDBJ whole genome shotgun (WGS) entry which is preliminary data.</text>
</comment>
<dbReference type="GO" id="GO:0004029">
    <property type="term" value="F:aldehyde dehydrogenase (NAD+) activity"/>
    <property type="evidence" value="ECO:0007669"/>
    <property type="project" value="TreeGrafter"/>
</dbReference>
<dbReference type="SUPFAM" id="SSF51735">
    <property type="entry name" value="NAD(P)-binding Rossmann-fold domains"/>
    <property type="match status" value="1"/>
</dbReference>
<accession>A0A3M9MYC5</accession>